<reference evidence="3" key="1">
    <citation type="submission" date="2025-08" db="UniProtKB">
        <authorList>
            <consortium name="RefSeq"/>
        </authorList>
    </citation>
    <scope>IDENTIFICATION</scope>
    <source>
        <tissue evidence="3">Blood</tissue>
    </source>
</reference>
<gene>
    <name evidence="3" type="primary">LOC116557004</name>
</gene>
<name>A0A6J3IIQ2_SAPAP</name>
<evidence type="ECO:0000256" key="1">
    <source>
        <dbReference type="SAM" id="MobiDB-lite"/>
    </source>
</evidence>
<feature type="compositionally biased region" description="Basic residues" evidence="1">
    <location>
        <begin position="1"/>
        <end position="11"/>
    </location>
</feature>
<dbReference type="GeneID" id="116557004"/>
<feature type="compositionally biased region" description="Basic and acidic residues" evidence="1">
    <location>
        <begin position="86"/>
        <end position="95"/>
    </location>
</feature>
<dbReference type="RefSeq" id="XP_032142302.1">
    <property type="nucleotide sequence ID" value="XM_032286411.1"/>
</dbReference>
<dbReference type="Proteomes" id="UP000504640">
    <property type="component" value="Unplaced"/>
</dbReference>
<dbReference type="AlphaFoldDB" id="A0A6J3IIQ2"/>
<proteinExistence type="predicted"/>
<evidence type="ECO:0000313" key="3">
    <source>
        <dbReference type="RefSeq" id="XP_032142302.1"/>
    </source>
</evidence>
<evidence type="ECO:0000313" key="2">
    <source>
        <dbReference type="Proteomes" id="UP000504640"/>
    </source>
</evidence>
<organism evidence="2 3">
    <name type="scientific">Sapajus apella</name>
    <name type="common">Brown-capped capuchin</name>
    <name type="synonym">Cebus apella</name>
    <dbReference type="NCBI Taxonomy" id="9515"/>
    <lineage>
        <taxon>Eukaryota</taxon>
        <taxon>Metazoa</taxon>
        <taxon>Chordata</taxon>
        <taxon>Craniata</taxon>
        <taxon>Vertebrata</taxon>
        <taxon>Euteleostomi</taxon>
        <taxon>Mammalia</taxon>
        <taxon>Eutheria</taxon>
        <taxon>Euarchontoglires</taxon>
        <taxon>Primates</taxon>
        <taxon>Haplorrhini</taxon>
        <taxon>Platyrrhini</taxon>
        <taxon>Cebidae</taxon>
        <taxon>Cebinae</taxon>
        <taxon>Sapajus</taxon>
    </lineage>
</organism>
<feature type="region of interest" description="Disordered" evidence="1">
    <location>
        <begin position="46"/>
        <end position="95"/>
    </location>
</feature>
<protein>
    <submittedName>
        <fullName evidence="3">Nucleolar protein 56-like</fullName>
    </submittedName>
</protein>
<keyword evidence="2" id="KW-1185">Reference proteome</keyword>
<accession>A0A6J3IIQ2</accession>
<sequence length="95" mass="10641">MNEKPKKKKKQKPQEVPQENGKEDISLSPNPRKINLFKELLSSDLEEMAGSTSLPKRKKSSPKEDTVNDPEEAGNRSVSKKKRKPSKEEPVSSGP</sequence>
<feature type="region of interest" description="Disordered" evidence="1">
    <location>
        <begin position="1"/>
        <end position="32"/>
    </location>
</feature>